<reference evidence="2" key="1">
    <citation type="submission" date="2021-06" db="EMBL/GenBank/DDBJ databases">
        <authorList>
            <person name="Kallberg Y."/>
            <person name="Tangrot J."/>
            <person name="Rosling A."/>
        </authorList>
    </citation>
    <scope>NUCLEOTIDE SEQUENCE</scope>
    <source>
        <strain evidence="2">BR232B</strain>
    </source>
</reference>
<accession>A0A9N8VN28</accession>
<dbReference type="EMBL" id="CAJVPI010000013">
    <property type="protein sequence ID" value="CAG8455636.1"/>
    <property type="molecule type" value="Genomic_DNA"/>
</dbReference>
<evidence type="ECO:0000256" key="1">
    <source>
        <dbReference type="SAM" id="SignalP"/>
    </source>
</evidence>
<evidence type="ECO:0000313" key="3">
    <source>
        <dbReference type="Proteomes" id="UP000789739"/>
    </source>
</evidence>
<dbReference type="OrthoDB" id="10413006at2759"/>
<feature type="signal peptide" evidence="1">
    <location>
        <begin position="1"/>
        <end position="23"/>
    </location>
</feature>
<protein>
    <submittedName>
        <fullName evidence="2">10520_t:CDS:1</fullName>
    </submittedName>
</protein>
<organism evidence="2 3">
    <name type="scientific">Paraglomus brasilianum</name>
    <dbReference type="NCBI Taxonomy" id="144538"/>
    <lineage>
        <taxon>Eukaryota</taxon>
        <taxon>Fungi</taxon>
        <taxon>Fungi incertae sedis</taxon>
        <taxon>Mucoromycota</taxon>
        <taxon>Glomeromycotina</taxon>
        <taxon>Glomeromycetes</taxon>
        <taxon>Paraglomerales</taxon>
        <taxon>Paraglomeraceae</taxon>
        <taxon>Paraglomus</taxon>
    </lineage>
</organism>
<comment type="caution">
    <text evidence="2">The sequence shown here is derived from an EMBL/GenBank/DDBJ whole genome shotgun (WGS) entry which is preliminary data.</text>
</comment>
<name>A0A9N8VN28_9GLOM</name>
<keyword evidence="1" id="KW-0732">Signal</keyword>
<sequence length="139" mass="15189">MNRKSAIIALLMTIALIITAVTAVPAPQKRACSDFVITYPSGGEILKNGSKQKVVVDIKTSGIKEITAVDLFYKNGTYYGLLWSGNQDQATVTANTITVTFPLQINPQVIPGIFFYRVWGQEPAGPNCFKTSKDFAIEK</sequence>
<keyword evidence="3" id="KW-1185">Reference proteome</keyword>
<proteinExistence type="predicted"/>
<evidence type="ECO:0000313" key="2">
    <source>
        <dbReference type="EMBL" id="CAG8455636.1"/>
    </source>
</evidence>
<feature type="chain" id="PRO_5040144000" evidence="1">
    <location>
        <begin position="24"/>
        <end position="139"/>
    </location>
</feature>
<dbReference type="AlphaFoldDB" id="A0A9N8VN28"/>
<dbReference type="Proteomes" id="UP000789739">
    <property type="component" value="Unassembled WGS sequence"/>
</dbReference>
<gene>
    <name evidence="2" type="ORF">PBRASI_LOCUS297</name>
</gene>